<keyword evidence="2" id="KW-1185">Reference proteome</keyword>
<sequence>MDLVESLFFRIFGNDLLRRKILGHLRTNWVSADVLVYLFENNNSVVHRWDDTTLTSNWIVENSYFYLFIDKLEKDKRFKATKDSVYKLLKKCQDINIIQRLHKHDHNLIKKTLKVNKYYESLNPGIYLLDEMCKKPKQRDIVKFLMSLNLFKFTTKSLKNSISNGPFDIQFIQFLYSHIKVISNKDKLDILELSLKYSNFEIIKFFKEQFNHIIIDINQQIEYILDNPNSKDILKHFQPWSDIKSHCLDRYAMNSQKFHEIEDILKEFGIPSHCTSTSIDNATCSNDLKFLKYLHQKFQIVGTKESFLNAISFGDYETLEYITQHNIYPEWEEELKINYKSLVFSPLGISNFSTCRFLLDRCLGYFTDEDKGKLEDSGYYDFFHIYMLCVGGDLELLQKLSDNQLVKVLVYPNRMFPSDIRKYLRKKLEIYWDPDITDTDKGVKLYDSHITLDIDPYNDYDSMMRYSENPPNKDMFMDLVNSHSDIIDKKFTQFLIKIMNLRGLSVDISFCDFKKLHQLSLKGALKFEFKGRDGQMRHVYTLSIAGMVFDIPILIELDRDTNPKEVLEYMLNPNYRFKNVLVLLHSNYFMHFSHEGDRESISKLAPDYKGELYPAMVLHMYYHNPNRFNCKSCEDLVQHLATLSDWQRAQELYEHYKNFKKLHRYYGLLQFTDIHFGPQYIGYILDNKIDISLSHQNVDCWYRTLFRHRKLKMLKQLSQYPYISKGEGLHNFILILQEISPRDWLYLLDHVIPQHEHNHIFIEKLKSFLHLNSSKLHKLYLKDKKHYQKHHNYANYFHIDIYNVQFRKDLITMIVQNLIKSFDETIDWNSLNHHWNDNGKIDIQYKDIFKLEVSIDSPYKSGSNCITFENLKEKITTHTMINLIIEYNDRDIVTENKIEEFLLKLGISYQPHEMKNSDGTLTDLYFMNDKFQDLIITNILETLNKQLL</sequence>
<dbReference type="InParanoid" id="A0A151Z8Q6"/>
<evidence type="ECO:0000313" key="1">
    <source>
        <dbReference type="EMBL" id="KYQ90317.1"/>
    </source>
</evidence>
<gene>
    <name evidence="1" type="ORF">DLAC_08921</name>
</gene>
<comment type="caution">
    <text evidence="1">The sequence shown here is derived from an EMBL/GenBank/DDBJ whole genome shotgun (WGS) entry which is preliminary data.</text>
</comment>
<protein>
    <submittedName>
        <fullName evidence="1">Uncharacterized protein</fullName>
    </submittedName>
</protein>
<dbReference type="OrthoDB" id="22657at2759"/>
<proteinExistence type="predicted"/>
<dbReference type="AlphaFoldDB" id="A0A151Z8Q6"/>
<evidence type="ECO:0000313" key="2">
    <source>
        <dbReference type="Proteomes" id="UP000076078"/>
    </source>
</evidence>
<organism evidence="1 2">
    <name type="scientific">Tieghemostelium lacteum</name>
    <name type="common">Slime mold</name>
    <name type="synonym">Dictyostelium lacteum</name>
    <dbReference type="NCBI Taxonomy" id="361077"/>
    <lineage>
        <taxon>Eukaryota</taxon>
        <taxon>Amoebozoa</taxon>
        <taxon>Evosea</taxon>
        <taxon>Eumycetozoa</taxon>
        <taxon>Dictyostelia</taxon>
        <taxon>Dictyosteliales</taxon>
        <taxon>Raperosteliaceae</taxon>
        <taxon>Tieghemostelium</taxon>
    </lineage>
</organism>
<reference evidence="1 2" key="1">
    <citation type="submission" date="2015-12" db="EMBL/GenBank/DDBJ databases">
        <title>Dictyostelia acquired genes for synthesis and detection of signals that induce cell-type specialization by lateral gene transfer from prokaryotes.</title>
        <authorList>
            <person name="Gloeckner G."/>
            <person name="Schaap P."/>
        </authorList>
    </citation>
    <scope>NUCLEOTIDE SEQUENCE [LARGE SCALE GENOMIC DNA]</scope>
    <source>
        <strain evidence="1 2">TK</strain>
    </source>
</reference>
<name>A0A151Z8Q6_TIELA</name>
<accession>A0A151Z8Q6</accession>
<dbReference type="EMBL" id="LODT01000037">
    <property type="protein sequence ID" value="KYQ90317.1"/>
    <property type="molecule type" value="Genomic_DNA"/>
</dbReference>
<dbReference type="Proteomes" id="UP000076078">
    <property type="component" value="Unassembled WGS sequence"/>
</dbReference>